<keyword evidence="13" id="KW-1185">Reference proteome</keyword>
<dbReference type="PROSITE" id="PS50096">
    <property type="entry name" value="IQ"/>
    <property type="match status" value="1"/>
</dbReference>
<comment type="function">
    <text evidence="1">Component of the nexin-dynein regulatory complex (N-DRC), a key regulator of ciliary/flagellar motility which maintains the alignment and integrity of the distal axoneme and regulates microtubule sliding in motile axonemes.</text>
</comment>
<dbReference type="PANTHER" id="PTHR31598:SF1">
    <property type="entry name" value="DYNEIN REGULATORY COMPLEX PROTEIN 10"/>
    <property type="match status" value="1"/>
</dbReference>
<reference evidence="12" key="3">
    <citation type="submission" date="2015-06" db="UniProtKB">
        <authorList>
            <consortium name="EnsemblProtists"/>
        </authorList>
    </citation>
    <scope>IDENTIFICATION</scope>
</reference>
<dbReference type="OMA" id="LMLECQK"/>
<evidence type="ECO:0000256" key="9">
    <source>
        <dbReference type="ARBA" id="ARBA00023273"/>
    </source>
</evidence>
<evidence type="ECO:0000313" key="12">
    <source>
        <dbReference type="EnsemblProtists" id="EKX51879"/>
    </source>
</evidence>
<evidence type="ECO:0000256" key="7">
    <source>
        <dbReference type="ARBA" id="ARBA00023069"/>
    </source>
</evidence>
<proteinExistence type="inferred from homology"/>
<evidence type="ECO:0000313" key="11">
    <source>
        <dbReference type="EMBL" id="EKX51879.1"/>
    </source>
</evidence>
<evidence type="ECO:0000256" key="6">
    <source>
        <dbReference type="ARBA" id="ARBA00022846"/>
    </source>
</evidence>
<feature type="coiled-coil region" evidence="10">
    <location>
        <begin position="219"/>
        <end position="340"/>
    </location>
</feature>
<reference evidence="11 13" key="1">
    <citation type="journal article" date="2012" name="Nature">
        <title>Algal genomes reveal evolutionary mosaicism and the fate of nucleomorphs.</title>
        <authorList>
            <consortium name="DOE Joint Genome Institute"/>
            <person name="Curtis B.A."/>
            <person name="Tanifuji G."/>
            <person name="Burki F."/>
            <person name="Gruber A."/>
            <person name="Irimia M."/>
            <person name="Maruyama S."/>
            <person name="Arias M.C."/>
            <person name="Ball S.G."/>
            <person name="Gile G.H."/>
            <person name="Hirakawa Y."/>
            <person name="Hopkins J.F."/>
            <person name="Kuo A."/>
            <person name="Rensing S.A."/>
            <person name="Schmutz J."/>
            <person name="Symeonidi A."/>
            <person name="Elias M."/>
            <person name="Eveleigh R.J."/>
            <person name="Herman E.K."/>
            <person name="Klute M.J."/>
            <person name="Nakayama T."/>
            <person name="Obornik M."/>
            <person name="Reyes-Prieto A."/>
            <person name="Armbrust E.V."/>
            <person name="Aves S.J."/>
            <person name="Beiko R.G."/>
            <person name="Coutinho P."/>
            <person name="Dacks J.B."/>
            <person name="Durnford D.G."/>
            <person name="Fast N.M."/>
            <person name="Green B.R."/>
            <person name="Grisdale C.J."/>
            <person name="Hempel F."/>
            <person name="Henrissat B."/>
            <person name="Hoppner M.P."/>
            <person name="Ishida K."/>
            <person name="Kim E."/>
            <person name="Koreny L."/>
            <person name="Kroth P.G."/>
            <person name="Liu Y."/>
            <person name="Malik S.B."/>
            <person name="Maier U.G."/>
            <person name="McRose D."/>
            <person name="Mock T."/>
            <person name="Neilson J.A."/>
            <person name="Onodera N.T."/>
            <person name="Poole A.M."/>
            <person name="Pritham E.J."/>
            <person name="Richards T.A."/>
            <person name="Rocap G."/>
            <person name="Roy S.W."/>
            <person name="Sarai C."/>
            <person name="Schaack S."/>
            <person name="Shirato S."/>
            <person name="Slamovits C.H."/>
            <person name="Spencer D.F."/>
            <person name="Suzuki S."/>
            <person name="Worden A.Z."/>
            <person name="Zauner S."/>
            <person name="Barry K."/>
            <person name="Bell C."/>
            <person name="Bharti A.K."/>
            <person name="Crow J.A."/>
            <person name="Grimwood J."/>
            <person name="Kramer R."/>
            <person name="Lindquist E."/>
            <person name="Lucas S."/>
            <person name="Salamov A."/>
            <person name="McFadden G.I."/>
            <person name="Lane C.E."/>
            <person name="Keeling P.J."/>
            <person name="Gray M.W."/>
            <person name="Grigoriev I.V."/>
            <person name="Archibald J.M."/>
        </authorList>
    </citation>
    <scope>NUCLEOTIDE SEQUENCE</scope>
    <source>
        <strain evidence="11 13">CCMP2712</strain>
    </source>
</reference>
<protein>
    <recommendedName>
        <fullName evidence="4">Dynein regulatory complex protein 10</fullName>
    </recommendedName>
</protein>
<dbReference type="HOGENOM" id="CLU_637710_0_0_1"/>
<dbReference type="EMBL" id="JH992974">
    <property type="protein sequence ID" value="EKX51879.1"/>
    <property type="molecule type" value="Genomic_DNA"/>
</dbReference>
<dbReference type="STRING" id="905079.L1JUA3"/>
<dbReference type="GeneID" id="17308676"/>
<keyword evidence="7" id="KW-0969">Cilium</keyword>
<evidence type="ECO:0000256" key="8">
    <source>
        <dbReference type="ARBA" id="ARBA00023212"/>
    </source>
</evidence>
<dbReference type="RefSeq" id="XP_005838859.1">
    <property type="nucleotide sequence ID" value="XM_005838802.1"/>
</dbReference>
<dbReference type="PaxDb" id="55529-EKX51879"/>
<comment type="subcellular location">
    <subcellularLocation>
        <location evidence="2">Cytoplasm</location>
        <location evidence="2">Cytoskeleton</location>
        <location evidence="2">Flagellum axoneme</location>
    </subcellularLocation>
</comment>
<dbReference type="PANTHER" id="PTHR31598">
    <property type="entry name" value="IQ DOMAIN-CONTAINING PROTEIN D"/>
    <property type="match status" value="1"/>
</dbReference>
<reference evidence="13" key="2">
    <citation type="submission" date="2012-11" db="EMBL/GenBank/DDBJ databases">
        <authorList>
            <person name="Kuo A."/>
            <person name="Curtis B.A."/>
            <person name="Tanifuji G."/>
            <person name="Burki F."/>
            <person name="Gruber A."/>
            <person name="Irimia M."/>
            <person name="Maruyama S."/>
            <person name="Arias M.C."/>
            <person name="Ball S.G."/>
            <person name="Gile G.H."/>
            <person name="Hirakawa Y."/>
            <person name="Hopkins J.F."/>
            <person name="Rensing S.A."/>
            <person name="Schmutz J."/>
            <person name="Symeonidi A."/>
            <person name="Elias M."/>
            <person name="Eveleigh R.J."/>
            <person name="Herman E.K."/>
            <person name="Klute M.J."/>
            <person name="Nakayama T."/>
            <person name="Obornik M."/>
            <person name="Reyes-Prieto A."/>
            <person name="Armbrust E.V."/>
            <person name="Aves S.J."/>
            <person name="Beiko R.G."/>
            <person name="Coutinho P."/>
            <person name="Dacks J.B."/>
            <person name="Durnford D.G."/>
            <person name="Fast N.M."/>
            <person name="Green B.R."/>
            <person name="Grisdale C."/>
            <person name="Hempe F."/>
            <person name="Henrissat B."/>
            <person name="Hoppner M.P."/>
            <person name="Ishida K.-I."/>
            <person name="Kim E."/>
            <person name="Koreny L."/>
            <person name="Kroth P.G."/>
            <person name="Liu Y."/>
            <person name="Malik S.-B."/>
            <person name="Maier U.G."/>
            <person name="McRose D."/>
            <person name="Mock T."/>
            <person name="Neilson J.A."/>
            <person name="Onodera N.T."/>
            <person name="Poole A.M."/>
            <person name="Pritham E.J."/>
            <person name="Richards T.A."/>
            <person name="Rocap G."/>
            <person name="Roy S.W."/>
            <person name="Sarai C."/>
            <person name="Schaack S."/>
            <person name="Shirato S."/>
            <person name="Slamovits C.H."/>
            <person name="Spencer D.F."/>
            <person name="Suzuki S."/>
            <person name="Worden A.Z."/>
            <person name="Zauner S."/>
            <person name="Barry K."/>
            <person name="Bell C."/>
            <person name="Bharti A.K."/>
            <person name="Crow J.A."/>
            <person name="Grimwood J."/>
            <person name="Kramer R."/>
            <person name="Lindquist E."/>
            <person name="Lucas S."/>
            <person name="Salamov A."/>
            <person name="McFadden G.I."/>
            <person name="Lane C.E."/>
            <person name="Keeling P.J."/>
            <person name="Gray M.W."/>
            <person name="Grigoriev I.V."/>
            <person name="Archibald J.M."/>
        </authorList>
    </citation>
    <scope>NUCLEOTIDE SEQUENCE</scope>
    <source>
        <strain evidence="13">CCMP2712</strain>
    </source>
</reference>
<evidence type="ECO:0000256" key="4">
    <source>
        <dbReference type="ARBA" id="ARBA00021752"/>
    </source>
</evidence>
<dbReference type="OrthoDB" id="10265211at2759"/>
<dbReference type="EnsemblProtists" id="EKX51879">
    <property type="protein sequence ID" value="EKX51879"/>
    <property type="gene ID" value="GUITHDRAFT_102494"/>
</dbReference>
<keyword evidence="8" id="KW-0206">Cytoskeleton</keyword>
<comment type="similarity">
    <text evidence="3">Belongs to the DRC10 family.</text>
</comment>
<keyword evidence="10" id="KW-0175">Coiled coil</keyword>
<sequence>MLLQYPEETLSLKSVQELPADMSGSYQLTNVEAQRVMAVLDELIEDLDFAFCLNPQTLSEIQDVSQLVGHENERSFSMQLELEKRFRELVQNMEKPVSEFVSDPDQAQQDEAVQEFFDVARRLRKNTREICRFLRKNPSLRTKLRGLHQESSPYVDKFIRVMKGLREQTLRSLSTSVEEDKAEKENFENVSVREKTLAEQERMLTKDLATVKRDREKAVRARDNQIATLEAEKEELQEMTAKAGKAVGEGNSAADRQAHAKEVEALTAKLKEVTTELEKIKQENLEKEESMKKRSYKKETDVEAWILKYDQEMETLNEEMTALREQYSAEKARMRRLENHFEAFRLIEGAQYAMEVMQSANELEKAAKAKRLNDAALLIQNCLRGHKGREVFLKTKKKGGKKGGGKKKK</sequence>
<name>L1JUA3_GUITC</name>
<evidence type="ECO:0000313" key="13">
    <source>
        <dbReference type="Proteomes" id="UP000011087"/>
    </source>
</evidence>
<evidence type="ECO:0000256" key="5">
    <source>
        <dbReference type="ARBA" id="ARBA00022490"/>
    </source>
</evidence>
<keyword evidence="5" id="KW-0963">Cytoplasm</keyword>
<keyword evidence="9" id="KW-0966">Cell projection</keyword>
<keyword evidence="6" id="KW-0282">Flagellum</keyword>
<dbReference type="InterPro" id="IPR042815">
    <property type="entry name" value="DRC10"/>
</dbReference>
<dbReference type="AlphaFoldDB" id="L1JUA3"/>
<gene>
    <name evidence="11" type="ORF">GUITHDRAFT_102494</name>
</gene>
<evidence type="ECO:0000256" key="3">
    <source>
        <dbReference type="ARBA" id="ARBA00009071"/>
    </source>
</evidence>
<dbReference type="KEGG" id="gtt:GUITHDRAFT_102494"/>
<accession>L1JUA3</accession>
<evidence type="ECO:0000256" key="1">
    <source>
        <dbReference type="ARBA" id="ARBA00003029"/>
    </source>
</evidence>
<evidence type="ECO:0000256" key="10">
    <source>
        <dbReference type="SAM" id="Coils"/>
    </source>
</evidence>
<evidence type="ECO:0000256" key="2">
    <source>
        <dbReference type="ARBA" id="ARBA00004611"/>
    </source>
</evidence>
<organism evidence="11">
    <name type="scientific">Guillardia theta (strain CCMP2712)</name>
    <name type="common">Cryptophyte</name>
    <dbReference type="NCBI Taxonomy" id="905079"/>
    <lineage>
        <taxon>Eukaryota</taxon>
        <taxon>Cryptophyceae</taxon>
        <taxon>Pyrenomonadales</taxon>
        <taxon>Geminigeraceae</taxon>
        <taxon>Guillardia</taxon>
    </lineage>
</organism>
<dbReference type="Proteomes" id="UP000011087">
    <property type="component" value="Unassembled WGS sequence"/>
</dbReference>